<keyword evidence="3" id="KW-0804">Transcription</keyword>
<organism evidence="6 7">
    <name type="scientific">Actinacidiphila oryziradicis</name>
    <dbReference type="NCBI Taxonomy" id="2571141"/>
    <lineage>
        <taxon>Bacteria</taxon>
        <taxon>Bacillati</taxon>
        <taxon>Actinomycetota</taxon>
        <taxon>Actinomycetes</taxon>
        <taxon>Kitasatosporales</taxon>
        <taxon>Streptomycetaceae</taxon>
        <taxon>Actinacidiphila</taxon>
    </lineage>
</organism>
<dbReference type="InterPro" id="IPR036388">
    <property type="entry name" value="WH-like_DNA-bd_sf"/>
</dbReference>
<evidence type="ECO:0000256" key="2">
    <source>
        <dbReference type="ARBA" id="ARBA00023125"/>
    </source>
</evidence>
<dbReference type="GO" id="GO:0003700">
    <property type="term" value="F:DNA-binding transcription factor activity"/>
    <property type="evidence" value="ECO:0007669"/>
    <property type="project" value="InterPro"/>
</dbReference>
<evidence type="ECO:0000313" key="7">
    <source>
        <dbReference type="Proteomes" id="UP000305778"/>
    </source>
</evidence>
<dbReference type="SUPFAM" id="SSF46785">
    <property type="entry name" value="Winged helix' DNA-binding domain"/>
    <property type="match status" value="1"/>
</dbReference>
<keyword evidence="7" id="KW-1185">Reference proteome</keyword>
<dbReference type="OrthoDB" id="3194402at2"/>
<dbReference type="AlphaFoldDB" id="A0A4U0SAI8"/>
<feature type="domain" description="HTH gntR-type" evidence="5">
    <location>
        <begin position="37"/>
        <end position="104"/>
    </location>
</feature>
<evidence type="ECO:0000256" key="3">
    <source>
        <dbReference type="ARBA" id="ARBA00023163"/>
    </source>
</evidence>
<dbReference type="Proteomes" id="UP000305778">
    <property type="component" value="Unassembled WGS sequence"/>
</dbReference>
<dbReference type="InterPro" id="IPR011663">
    <property type="entry name" value="UTRA"/>
</dbReference>
<dbReference type="PRINTS" id="PR00035">
    <property type="entry name" value="HTHGNTR"/>
</dbReference>
<dbReference type="PROSITE" id="PS50949">
    <property type="entry name" value="HTH_GNTR"/>
    <property type="match status" value="1"/>
</dbReference>
<keyword evidence="2" id="KW-0238">DNA-binding</keyword>
<dbReference type="GO" id="GO:0003677">
    <property type="term" value="F:DNA binding"/>
    <property type="evidence" value="ECO:0007669"/>
    <property type="project" value="UniProtKB-KW"/>
</dbReference>
<protein>
    <submittedName>
        <fullName evidence="6">GntR family transcriptional regulator</fullName>
    </submittedName>
</protein>
<dbReference type="InterPro" id="IPR028978">
    <property type="entry name" value="Chorismate_lyase_/UTRA_dom_sf"/>
</dbReference>
<dbReference type="InterPro" id="IPR036390">
    <property type="entry name" value="WH_DNA-bd_sf"/>
</dbReference>
<comment type="caution">
    <text evidence="6">The sequence shown here is derived from an EMBL/GenBank/DDBJ whole genome shotgun (WGS) entry which is preliminary data.</text>
</comment>
<dbReference type="InterPro" id="IPR000524">
    <property type="entry name" value="Tscrpt_reg_HTH_GntR"/>
</dbReference>
<keyword evidence="1" id="KW-0805">Transcription regulation</keyword>
<dbReference type="Pfam" id="PF07702">
    <property type="entry name" value="UTRA"/>
    <property type="match status" value="1"/>
</dbReference>
<dbReference type="SMART" id="SM00866">
    <property type="entry name" value="UTRA"/>
    <property type="match status" value="1"/>
</dbReference>
<dbReference type="EMBL" id="SUMC01000040">
    <property type="protein sequence ID" value="TKA06334.1"/>
    <property type="molecule type" value="Genomic_DNA"/>
</dbReference>
<dbReference type="Gene3D" id="3.40.1410.10">
    <property type="entry name" value="Chorismate lyase-like"/>
    <property type="match status" value="1"/>
</dbReference>
<dbReference type="CDD" id="cd07377">
    <property type="entry name" value="WHTH_GntR"/>
    <property type="match status" value="1"/>
</dbReference>
<reference evidence="6 7" key="1">
    <citation type="submission" date="2019-04" db="EMBL/GenBank/DDBJ databases">
        <title>Streptomyces oryziradicis sp. nov., a novel actinomycete isolated from rhizosphere soil of rice (Oryza sativa L.).</title>
        <authorList>
            <person name="Li C."/>
        </authorList>
    </citation>
    <scope>NUCLEOTIDE SEQUENCE [LARGE SCALE GENOMIC DNA]</scope>
    <source>
        <strain evidence="6 7">NEAU-C40</strain>
    </source>
</reference>
<dbReference type="Pfam" id="PF00392">
    <property type="entry name" value="GntR"/>
    <property type="match status" value="1"/>
</dbReference>
<dbReference type="GO" id="GO:0045892">
    <property type="term" value="P:negative regulation of DNA-templated transcription"/>
    <property type="evidence" value="ECO:0007669"/>
    <property type="project" value="TreeGrafter"/>
</dbReference>
<accession>A0A4U0SAI8</accession>
<dbReference type="PANTHER" id="PTHR44846:SF17">
    <property type="entry name" value="GNTR-FAMILY TRANSCRIPTIONAL REGULATOR"/>
    <property type="match status" value="1"/>
</dbReference>
<dbReference type="SMART" id="SM00345">
    <property type="entry name" value="HTH_GNTR"/>
    <property type="match status" value="1"/>
</dbReference>
<dbReference type="InterPro" id="IPR050679">
    <property type="entry name" value="Bact_HTH_transcr_reg"/>
</dbReference>
<gene>
    <name evidence="6" type="ORF">FCI23_32330</name>
</gene>
<proteinExistence type="predicted"/>
<dbReference type="SUPFAM" id="SSF64288">
    <property type="entry name" value="Chorismate lyase-like"/>
    <property type="match status" value="1"/>
</dbReference>
<dbReference type="PANTHER" id="PTHR44846">
    <property type="entry name" value="MANNOSYL-D-GLYCERATE TRANSPORT/METABOLISM SYSTEM REPRESSOR MNGR-RELATED"/>
    <property type="match status" value="1"/>
</dbReference>
<feature type="region of interest" description="Disordered" evidence="4">
    <location>
        <begin position="1"/>
        <end position="34"/>
    </location>
</feature>
<evidence type="ECO:0000256" key="4">
    <source>
        <dbReference type="SAM" id="MobiDB-lite"/>
    </source>
</evidence>
<sequence length="276" mass="29178">MNRTADVTSGKGERPVVPGPSSGRNVPADWVSSRPRAERARRVADALRQQITTGGFVDGVLPDEHSLGRQFGASRNAVREALGLLRQEGLIARRRGVGTTVVMPKYGHGLDRLAGLAEALTGYGTVINEVRVAEIVPELPAAIAERLQVPATAGGVHLERVRWLDGLPLSLDTTYLTADVGAGVLAGDLAGRDVFTLLEETTGCRLGRADVVVHAVTADPDTAALLGIGVGAAVFALERLTHLSDGRPVDTESIRIRADRMALRATMHRGQPAVSD</sequence>
<evidence type="ECO:0000313" key="6">
    <source>
        <dbReference type="EMBL" id="TKA06334.1"/>
    </source>
</evidence>
<dbReference type="Gene3D" id="1.10.10.10">
    <property type="entry name" value="Winged helix-like DNA-binding domain superfamily/Winged helix DNA-binding domain"/>
    <property type="match status" value="1"/>
</dbReference>
<name>A0A4U0SAI8_9ACTN</name>
<evidence type="ECO:0000256" key="1">
    <source>
        <dbReference type="ARBA" id="ARBA00023015"/>
    </source>
</evidence>
<evidence type="ECO:0000259" key="5">
    <source>
        <dbReference type="PROSITE" id="PS50949"/>
    </source>
</evidence>